<dbReference type="GO" id="GO:0000976">
    <property type="term" value="F:transcription cis-regulatory region binding"/>
    <property type="evidence" value="ECO:0007669"/>
    <property type="project" value="TreeGrafter"/>
</dbReference>
<dbReference type="InterPro" id="IPR009057">
    <property type="entry name" value="Homeodomain-like_sf"/>
</dbReference>
<sequence length="186" mass="20461">MVRTPPRPTLTPRDWIDAALAAMAAAGPDAVAVDRLAKQLGASRGSFYWHFTDRADLLRAALEQWERRDTEDVIAHLRDLPDARARLALLLEHTLTAAVDPLEVALVAAAQHPVVAPVLRRVVIRRLDALQRIFSDLGLGPEEARERSWTAYTSYVGHHQLLRGGLAEPPPGLDRMLALLLSPPLG</sequence>
<organism evidence="6 7">
    <name type="scientific">Kineococcus xinjiangensis</name>
    <dbReference type="NCBI Taxonomy" id="512762"/>
    <lineage>
        <taxon>Bacteria</taxon>
        <taxon>Bacillati</taxon>
        <taxon>Actinomycetota</taxon>
        <taxon>Actinomycetes</taxon>
        <taxon>Kineosporiales</taxon>
        <taxon>Kineosporiaceae</taxon>
        <taxon>Kineococcus</taxon>
    </lineage>
</organism>
<dbReference type="GO" id="GO:0003700">
    <property type="term" value="F:DNA-binding transcription factor activity"/>
    <property type="evidence" value="ECO:0007669"/>
    <property type="project" value="TreeGrafter"/>
</dbReference>
<gene>
    <name evidence="6" type="ORF">CLV92_10823</name>
</gene>
<evidence type="ECO:0000256" key="1">
    <source>
        <dbReference type="ARBA" id="ARBA00023015"/>
    </source>
</evidence>
<dbReference type="OrthoDB" id="3218408at2"/>
<comment type="caution">
    <text evidence="6">The sequence shown here is derived from an EMBL/GenBank/DDBJ whole genome shotgun (WGS) entry which is preliminary data.</text>
</comment>
<dbReference type="InterPro" id="IPR001647">
    <property type="entry name" value="HTH_TetR"/>
</dbReference>
<evidence type="ECO:0000259" key="5">
    <source>
        <dbReference type="PROSITE" id="PS50977"/>
    </source>
</evidence>
<keyword evidence="1" id="KW-0805">Transcription regulation</keyword>
<dbReference type="PANTHER" id="PTHR30055:SF234">
    <property type="entry name" value="HTH-TYPE TRANSCRIPTIONAL REGULATOR BETI"/>
    <property type="match status" value="1"/>
</dbReference>
<evidence type="ECO:0000256" key="3">
    <source>
        <dbReference type="ARBA" id="ARBA00023163"/>
    </source>
</evidence>
<dbReference type="AlphaFoldDB" id="A0A2S6IIW8"/>
<dbReference type="PROSITE" id="PS50977">
    <property type="entry name" value="HTH_TETR_2"/>
    <property type="match status" value="1"/>
</dbReference>
<proteinExistence type="predicted"/>
<feature type="domain" description="HTH tetR-type" evidence="5">
    <location>
        <begin position="9"/>
        <end position="69"/>
    </location>
</feature>
<keyword evidence="2 4" id="KW-0238">DNA-binding</keyword>
<dbReference type="Pfam" id="PF00440">
    <property type="entry name" value="TetR_N"/>
    <property type="match status" value="1"/>
</dbReference>
<reference evidence="6 7" key="1">
    <citation type="submission" date="2018-02" db="EMBL/GenBank/DDBJ databases">
        <title>Genomic Encyclopedia of Archaeal and Bacterial Type Strains, Phase II (KMG-II): from individual species to whole genera.</title>
        <authorList>
            <person name="Goeker M."/>
        </authorList>
    </citation>
    <scope>NUCLEOTIDE SEQUENCE [LARGE SCALE GENOMIC DNA]</scope>
    <source>
        <strain evidence="6 7">DSM 22857</strain>
    </source>
</reference>
<dbReference type="SUPFAM" id="SSF46689">
    <property type="entry name" value="Homeodomain-like"/>
    <property type="match status" value="1"/>
</dbReference>
<evidence type="ECO:0000313" key="7">
    <source>
        <dbReference type="Proteomes" id="UP000239485"/>
    </source>
</evidence>
<evidence type="ECO:0000313" key="6">
    <source>
        <dbReference type="EMBL" id="PPK94125.1"/>
    </source>
</evidence>
<keyword evidence="3" id="KW-0804">Transcription</keyword>
<keyword evidence="7" id="KW-1185">Reference proteome</keyword>
<dbReference type="RefSeq" id="WP_158257220.1">
    <property type="nucleotide sequence ID" value="NZ_PTJD01000008.1"/>
</dbReference>
<feature type="DNA-binding region" description="H-T-H motif" evidence="4">
    <location>
        <begin position="32"/>
        <end position="51"/>
    </location>
</feature>
<dbReference type="Gene3D" id="1.10.357.10">
    <property type="entry name" value="Tetracycline Repressor, domain 2"/>
    <property type="match status" value="1"/>
</dbReference>
<dbReference type="Proteomes" id="UP000239485">
    <property type="component" value="Unassembled WGS sequence"/>
</dbReference>
<evidence type="ECO:0000256" key="2">
    <source>
        <dbReference type="ARBA" id="ARBA00023125"/>
    </source>
</evidence>
<name>A0A2S6IIW8_9ACTN</name>
<dbReference type="InterPro" id="IPR050109">
    <property type="entry name" value="HTH-type_TetR-like_transc_reg"/>
</dbReference>
<dbReference type="EMBL" id="PTJD01000008">
    <property type="protein sequence ID" value="PPK94125.1"/>
    <property type="molecule type" value="Genomic_DNA"/>
</dbReference>
<protein>
    <submittedName>
        <fullName evidence="6">AcrR family transcriptional regulator</fullName>
    </submittedName>
</protein>
<accession>A0A2S6IIW8</accession>
<dbReference type="PANTHER" id="PTHR30055">
    <property type="entry name" value="HTH-TYPE TRANSCRIPTIONAL REGULATOR RUTR"/>
    <property type="match status" value="1"/>
</dbReference>
<evidence type="ECO:0000256" key="4">
    <source>
        <dbReference type="PROSITE-ProRule" id="PRU00335"/>
    </source>
</evidence>